<dbReference type="AlphaFoldDB" id="A0AAW8NVY8"/>
<protein>
    <submittedName>
        <fullName evidence="1">Uncharacterized protein</fullName>
    </submittedName>
</protein>
<comment type="caution">
    <text evidence="1">The sequence shown here is derived from an EMBL/GenBank/DDBJ whole genome shotgun (WGS) entry which is preliminary data.</text>
</comment>
<gene>
    <name evidence="1" type="ORF">RJJ37_04050</name>
</gene>
<name>A0AAW8NVY8_9HYPH</name>
<sequence>MTGNASNKFEIWQQIILSPKSVFNWPSWVDGSMYRESRRQAKVSGRLPLISDLAARLEMIISLANSDDIALEDVRIRLMVWKNRPMEDVTATFEIYDIVRWACASRIDFVPVSPHPNKHWRKYALEPEVNGSHIHTCEDNAKIGPDAFAPVGNLPNARGLDREPQSFKDVCQQVGQLFNVTGLQDLPPPDWNWSML</sequence>
<dbReference type="RefSeq" id="WP_310806943.1">
    <property type="nucleotide sequence ID" value="NZ_JAVLSH010000001.1"/>
</dbReference>
<dbReference type="EMBL" id="JAVLSH010000001">
    <property type="protein sequence ID" value="MDR9758812.1"/>
    <property type="molecule type" value="Genomic_DNA"/>
</dbReference>
<dbReference type="Proteomes" id="UP001269402">
    <property type="component" value="Unassembled WGS sequence"/>
</dbReference>
<evidence type="ECO:0000313" key="1">
    <source>
        <dbReference type="EMBL" id="MDR9758812.1"/>
    </source>
</evidence>
<reference evidence="2" key="1">
    <citation type="submission" date="2023-07" db="EMBL/GenBank/DDBJ databases">
        <title>Genomic characterization of faba bean (Vicia faba) microsymbionts in Mexican soils.</title>
        <authorList>
            <person name="Rivera Orduna F.N."/>
            <person name="Guevara-Luna J."/>
            <person name="Yan J."/>
            <person name="Arroyo-Herrera I."/>
            <person name="Li Y."/>
            <person name="Vasquez-Murrieta M.S."/>
            <person name="Wang E.T."/>
        </authorList>
    </citation>
    <scope>NUCLEOTIDE SEQUENCE [LARGE SCALE GENOMIC DNA]</scope>
    <source>
        <strain evidence="2">CH6</strain>
    </source>
</reference>
<accession>A0AAW8NVY8</accession>
<proteinExistence type="predicted"/>
<organism evidence="1 2">
    <name type="scientific">Rhizobium redzepovicii</name>
    <dbReference type="NCBI Taxonomy" id="2867518"/>
    <lineage>
        <taxon>Bacteria</taxon>
        <taxon>Pseudomonadati</taxon>
        <taxon>Pseudomonadota</taxon>
        <taxon>Alphaproteobacteria</taxon>
        <taxon>Hyphomicrobiales</taxon>
        <taxon>Rhizobiaceae</taxon>
        <taxon>Rhizobium/Agrobacterium group</taxon>
        <taxon>Rhizobium</taxon>
    </lineage>
</organism>
<evidence type="ECO:0000313" key="2">
    <source>
        <dbReference type="Proteomes" id="UP001269402"/>
    </source>
</evidence>
<keyword evidence="2" id="KW-1185">Reference proteome</keyword>